<proteinExistence type="inferred from homology"/>
<dbReference type="PANTHER" id="PTHR30011:SF16">
    <property type="entry name" value="C2H2 FINGER DOMAIN TRANSCRIPTION FACTOR (EUROFUNG)-RELATED"/>
    <property type="match status" value="1"/>
</dbReference>
<keyword evidence="3 7" id="KW-0560">Oxidoreductase</keyword>
<dbReference type="SUPFAM" id="SSF51679">
    <property type="entry name" value="Bacterial luciferase-like"/>
    <property type="match status" value="1"/>
</dbReference>
<evidence type="ECO:0000256" key="1">
    <source>
        <dbReference type="ARBA" id="ARBA00022630"/>
    </source>
</evidence>
<dbReference type="EC" id="1.14.-.-" evidence="7"/>
<evidence type="ECO:0000256" key="4">
    <source>
        <dbReference type="ARBA" id="ARBA00023033"/>
    </source>
</evidence>
<dbReference type="Pfam" id="PF00296">
    <property type="entry name" value="Bac_luciferase"/>
    <property type="match status" value="1"/>
</dbReference>
<dbReference type="InterPro" id="IPR051260">
    <property type="entry name" value="Diverse_substr_monoxygenases"/>
</dbReference>
<accession>A0ABT2UJZ6</accession>
<evidence type="ECO:0000259" key="6">
    <source>
        <dbReference type="Pfam" id="PF00296"/>
    </source>
</evidence>
<dbReference type="Proteomes" id="UP001652445">
    <property type="component" value="Unassembled WGS sequence"/>
</dbReference>
<dbReference type="Gene3D" id="3.20.20.30">
    <property type="entry name" value="Luciferase-like domain"/>
    <property type="match status" value="1"/>
</dbReference>
<dbReference type="EMBL" id="JAOQIO010000084">
    <property type="protein sequence ID" value="MCU6794436.1"/>
    <property type="molecule type" value="Genomic_DNA"/>
</dbReference>
<evidence type="ECO:0000313" key="8">
    <source>
        <dbReference type="Proteomes" id="UP001652445"/>
    </source>
</evidence>
<dbReference type="InterPro" id="IPR016215">
    <property type="entry name" value="NTA_MOA"/>
</dbReference>
<evidence type="ECO:0000256" key="2">
    <source>
        <dbReference type="ARBA" id="ARBA00022643"/>
    </source>
</evidence>
<keyword evidence="8" id="KW-1185">Reference proteome</keyword>
<feature type="domain" description="Luciferase-like" evidence="6">
    <location>
        <begin position="23"/>
        <end position="377"/>
    </location>
</feature>
<sequence>MSRRKGQLHLTLSVQGTGYHPGSWRHPDVSNVKLHEPAYYYSLAQTAERGRFDMLLLDQTSIGERLRAAGREPGLPFEPFTLLGALASVTKHIGLGASVSTSVIEPFAVARQLAALDHLSDGRTAWLASAVDLYEPKRRLGGPPELSLAQRNERKKEFIEVAARLWDSWEDDAVIIDRREGRYIDSDKVHLIHHTGQHFKVRGPLSIPRPPQGHPVRIGISSAWDNRNGNDLDTPELVISSRPLIEAAADFYQKLQKRRAVNGYSAAGVKVLTTLSPIIGATEAEARHKAAELQELVDPKTGIAILSDLLNLDLTGYSLDGPLPDIPGLLEAVKASGIEAATLRELSSQIVKLTGTKIFVGTPEQLADWMEDWYQAYGSDGFHLQLPLLPGGLDEFVAQVIPVLQRRGLFRTEYTGTTLRDHLGLEAPVGVRISKEG</sequence>
<dbReference type="NCBIfam" id="TIGR03860">
    <property type="entry name" value="FMN_nitrolo"/>
    <property type="match status" value="1"/>
</dbReference>
<reference evidence="7 8" key="1">
    <citation type="submission" date="2022-09" db="EMBL/GenBank/DDBJ databases">
        <authorList>
            <person name="Han X.L."/>
            <person name="Wang Q."/>
            <person name="Lu T."/>
        </authorList>
    </citation>
    <scope>NUCLEOTIDE SEQUENCE [LARGE SCALE GENOMIC DNA]</scope>
    <source>
        <strain evidence="7 8">WQ 127069</strain>
    </source>
</reference>
<comment type="caution">
    <text evidence="7">The sequence shown here is derived from an EMBL/GenBank/DDBJ whole genome shotgun (WGS) entry which is preliminary data.</text>
</comment>
<dbReference type="InterPro" id="IPR011251">
    <property type="entry name" value="Luciferase-like_dom"/>
</dbReference>
<evidence type="ECO:0000313" key="7">
    <source>
        <dbReference type="EMBL" id="MCU6794436.1"/>
    </source>
</evidence>
<keyword evidence="2" id="KW-0288">FMN</keyword>
<dbReference type="GO" id="GO:0004497">
    <property type="term" value="F:monooxygenase activity"/>
    <property type="evidence" value="ECO:0007669"/>
    <property type="project" value="UniProtKB-KW"/>
</dbReference>
<evidence type="ECO:0000256" key="3">
    <source>
        <dbReference type="ARBA" id="ARBA00023002"/>
    </source>
</evidence>
<protein>
    <submittedName>
        <fullName evidence="7">NtaA/DmoA family FMN-dependent monooxygenase</fullName>
        <ecNumber evidence="7">1.14.-.-</ecNumber>
    </submittedName>
</protein>
<dbReference type="InterPro" id="IPR036661">
    <property type="entry name" value="Luciferase-like_sf"/>
</dbReference>
<comment type="similarity">
    <text evidence="5">Belongs to the NtaA/SnaA/DszA monooxygenase family.</text>
</comment>
<evidence type="ECO:0000256" key="5">
    <source>
        <dbReference type="ARBA" id="ARBA00033748"/>
    </source>
</evidence>
<dbReference type="PIRSF" id="PIRSF000337">
    <property type="entry name" value="NTA_MOA"/>
    <property type="match status" value="1"/>
</dbReference>
<keyword evidence="4 7" id="KW-0503">Monooxygenase</keyword>
<dbReference type="PANTHER" id="PTHR30011">
    <property type="entry name" value="ALKANESULFONATE MONOOXYGENASE-RELATED"/>
    <property type="match status" value="1"/>
</dbReference>
<organism evidence="7 8">
    <name type="scientific">Paenibacillus baimaensis</name>
    <dbReference type="NCBI Taxonomy" id="2982185"/>
    <lineage>
        <taxon>Bacteria</taxon>
        <taxon>Bacillati</taxon>
        <taxon>Bacillota</taxon>
        <taxon>Bacilli</taxon>
        <taxon>Bacillales</taxon>
        <taxon>Paenibacillaceae</taxon>
        <taxon>Paenibacillus</taxon>
    </lineage>
</organism>
<name>A0ABT2UJZ6_9BACL</name>
<dbReference type="RefSeq" id="WP_262685594.1">
    <property type="nucleotide sequence ID" value="NZ_JAOQIO010000084.1"/>
</dbReference>
<keyword evidence="1" id="KW-0285">Flavoprotein</keyword>
<gene>
    <name evidence="7" type="ORF">OB236_20215</name>
</gene>